<gene>
    <name evidence="1" type="ORF">V473_11395</name>
</gene>
<dbReference type="RefSeq" id="WP_244884602.1">
    <property type="nucleotide sequence ID" value="NZ_KQ130441.1"/>
</dbReference>
<dbReference type="PATRIC" id="fig|1420583.3.peg.4575"/>
<name>A0A0J8A753_9SPHN</name>
<evidence type="ECO:0000313" key="2">
    <source>
        <dbReference type="Proteomes" id="UP000052232"/>
    </source>
</evidence>
<comment type="caution">
    <text evidence="1">The sequence shown here is derived from an EMBL/GenBank/DDBJ whole genome shotgun (WGS) entry which is preliminary data.</text>
</comment>
<organism evidence="1 2">
    <name type="scientific">Sphingobium cupriresistens LL01</name>
    <dbReference type="NCBI Taxonomy" id="1420583"/>
    <lineage>
        <taxon>Bacteria</taxon>
        <taxon>Pseudomonadati</taxon>
        <taxon>Pseudomonadota</taxon>
        <taxon>Alphaproteobacteria</taxon>
        <taxon>Sphingomonadales</taxon>
        <taxon>Sphingomonadaceae</taxon>
        <taxon>Sphingobium</taxon>
    </lineage>
</organism>
<accession>A0A0J8A753</accession>
<dbReference type="Proteomes" id="UP000052232">
    <property type="component" value="Unassembled WGS sequence"/>
</dbReference>
<dbReference type="AlphaFoldDB" id="A0A0J8A753"/>
<reference evidence="1 2" key="1">
    <citation type="journal article" date="2015" name="G3 (Bethesda)">
        <title>Insights into Ongoing Evolution of the Hexachlorocyclohexane Catabolic Pathway from Comparative Genomics of Ten Sphingomonadaceae Strains.</title>
        <authorList>
            <person name="Pearce S.L."/>
            <person name="Oakeshott J.G."/>
            <person name="Pandey G."/>
        </authorList>
    </citation>
    <scope>NUCLEOTIDE SEQUENCE [LARGE SCALE GENOMIC DNA]</scope>
    <source>
        <strain evidence="1 2">LL01</strain>
    </source>
</reference>
<dbReference type="STRING" id="1420583.V473_11395"/>
<sequence>MLGDLARKGGIGPGKGPVRGEKIIGRHVQLIGEQEGRNFIEQMAARLLEDIASAVCERCFPVRVAPPARAAKAKPFQYRASPQGLCARQRFGRHNANIG</sequence>
<protein>
    <submittedName>
        <fullName evidence="1">Uncharacterized protein</fullName>
    </submittedName>
</protein>
<proteinExistence type="predicted"/>
<dbReference type="EMBL" id="JACT01000010">
    <property type="protein sequence ID" value="KMS51225.1"/>
    <property type="molecule type" value="Genomic_DNA"/>
</dbReference>
<evidence type="ECO:0000313" key="1">
    <source>
        <dbReference type="EMBL" id="KMS51225.1"/>
    </source>
</evidence>
<keyword evidence="2" id="KW-1185">Reference proteome</keyword>